<feature type="compositionally biased region" description="Basic and acidic residues" evidence="4">
    <location>
        <begin position="13"/>
        <end position="30"/>
    </location>
</feature>
<dbReference type="InterPro" id="IPR003256">
    <property type="entry name" value="Ribosomal_uL24"/>
</dbReference>
<name>A0A9P4JJ99_9PLEO</name>
<evidence type="ECO:0000256" key="4">
    <source>
        <dbReference type="SAM" id="MobiDB-lite"/>
    </source>
</evidence>
<proteinExistence type="inferred from homology"/>
<dbReference type="Pfam" id="PF22682">
    <property type="entry name" value="Ribosomal_uL24m-like"/>
    <property type="match status" value="1"/>
</dbReference>
<comment type="similarity">
    <text evidence="1">Belongs to the universal ribosomal protein uL24 family.</text>
</comment>
<evidence type="ECO:0000256" key="1">
    <source>
        <dbReference type="ARBA" id="ARBA00010618"/>
    </source>
</evidence>
<dbReference type="GO" id="GO:0005840">
    <property type="term" value="C:ribosome"/>
    <property type="evidence" value="ECO:0007669"/>
    <property type="project" value="UniProtKB-KW"/>
</dbReference>
<evidence type="ECO:0000256" key="2">
    <source>
        <dbReference type="ARBA" id="ARBA00022980"/>
    </source>
</evidence>
<dbReference type="Proteomes" id="UP000799536">
    <property type="component" value="Unassembled WGS sequence"/>
</dbReference>
<dbReference type="InterPro" id="IPR014722">
    <property type="entry name" value="Rib_uL2_dom2"/>
</dbReference>
<dbReference type="InterPro" id="IPR041988">
    <property type="entry name" value="Ribosomal_uL24_KOW"/>
</dbReference>
<evidence type="ECO:0000313" key="5">
    <source>
        <dbReference type="EMBL" id="KAF2200478.1"/>
    </source>
</evidence>
<dbReference type="SUPFAM" id="SSF50104">
    <property type="entry name" value="Translation proteins SH3-like domain"/>
    <property type="match status" value="1"/>
</dbReference>
<dbReference type="GO" id="GO:0003735">
    <property type="term" value="F:structural constituent of ribosome"/>
    <property type="evidence" value="ECO:0007669"/>
    <property type="project" value="InterPro"/>
</dbReference>
<protein>
    <recommendedName>
        <fullName evidence="7">KOW domain-containing protein</fullName>
    </recommendedName>
</protein>
<comment type="caution">
    <text evidence="5">The sequence shown here is derived from an EMBL/GenBank/DDBJ whole genome shotgun (WGS) entry which is preliminary data.</text>
</comment>
<keyword evidence="6" id="KW-1185">Reference proteome</keyword>
<evidence type="ECO:0008006" key="7">
    <source>
        <dbReference type="Google" id="ProtNLM"/>
    </source>
</evidence>
<dbReference type="OrthoDB" id="359154at2759"/>
<dbReference type="PANTHER" id="PTHR12903">
    <property type="entry name" value="MITOCHONDRIAL RIBOSOMAL PROTEIN L24"/>
    <property type="match status" value="1"/>
</dbReference>
<dbReference type="InterPro" id="IPR008991">
    <property type="entry name" value="Translation_prot_SH3-like_sf"/>
</dbReference>
<dbReference type="GO" id="GO:1990904">
    <property type="term" value="C:ribonucleoprotein complex"/>
    <property type="evidence" value="ECO:0007669"/>
    <property type="project" value="UniProtKB-KW"/>
</dbReference>
<evidence type="ECO:0000256" key="3">
    <source>
        <dbReference type="ARBA" id="ARBA00023274"/>
    </source>
</evidence>
<dbReference type="GO" id="GO:0006412">
    <property type="term" value="P:translation"/>
    <property type="evidence" value="ECO:0007669"/>
    <property type="project" value="InterPro"/>
</dbReference>
<organism evidence="5 6">
    <name type="scientific">Delitschia confertaspora ATCC 74209</name>
    <dbReference type="NCBI Taxonomy" id="1513339"/>
    <lineage>
        <taxon>Eukaryota</taxon>
        <taxon>Fungi</taxon>
        <taxon>Dikarya</taxon>
        <taxon>Ascomycota</taxon>
        <taxon>Pezizomycotina</taxon>
        <taxon>Dothideomycetes</taxon>
        <taxon>Pleosporomycetidae</taxon>
        <taxon>Pleosporales</taxon>
        <taxon>Delitschiaceae</taxon>
        <taxon>Delitschia</taxon>
    </lineage>
</organism>
<dbReference type="CDD" id="cd06089">
    <property type="entry name" value="KOW_RPL26"/>
    <property type="match status" value="1"/>
</dbReference>
<gene>
    <name evidence="5" type="ORF">GQ43DRAFT_463955</name>
</gene>
<sequence>MQNVIRRTQRTVRRAERAANRDTINKQKQEKRQFLRAQQQQQSATLQDIKNARKARIEDWNLGPLAPNRAIGRDAAKYGALDRIQSNPLEVPSFMRRKVWPIVEGDRVVITKGLDAGKIGTVKILFKEREAVAIEDLRMAYVDGAMFEGIPGQKNEARREIEIPVPYNQIQLVVKWKDPRTEQTKDVVVEKVEMRPRGHERDPDTNERIYDRFIPGTGIEIPFPDKERPELKDTDSDTLRITVEENSFIPTLLIPPMPETVIDELRNPYSKFRHRHEEEYVEKMSAVDAKENNKEDLLVKMRTPLQEHHARLQEAKKAQPPKVLTEEVLARIGMAMAANRAGNTRKTTVKVDRDA</sequence>
<feature type="region of interest" description="Disordered" evidence="4">
    <location>
        <begin position="1"/>
        <end position="30"/>
    </location>
</feature>
<dbReference type="AlphaFoldDB" id="A0A9P4JJ99"/>
<dbReference type="Gene3D" id="2.30.30.30">
    <property type="match status" value="1"/>
</dbReference>
<dbReference type="GO" id="GO:0003723">
    <property type="term" value="F:RNA binding"/>
    <property type="evidence" value="ECO:0007669"/>
    <property type="project" value="InterPro"/>
</dbReference>
<keyword evidence="3" id="KW-0687">Ribonucleoprotein</keyword>
<evidence type="ECO:0000313" key="6">
    <source>
        <dbReference type="Proteomes" id="UP000799536"/>
    </source>
</evidence>
<accession>A0A9P4JJ99</accession>
<reference evidence="5" key="1">
    <citation type="journal article" date="2020" name="Stud. Mycol.">
        <title>101 Dothideomycetes genomes: a test case for predicting lifestyles and emergence of pathogens.</title>
        <authorList>
            <person name="Haridas S."/>
            <person name="Albert R."/>
            <person name="Binder M."/>
            <person name="Bloem J."/>
            <person name="Labutti K."/>
            <person name="Salamov A."/>
            <person name="Andreopoulos B."/>
            <person name="Baker S."/>
            <person name="Barry K."/>
            <person name="Bills G."/>
            <person name="Bluhm B."/>
            <person name="Cannon C."/>
            <person name="Castanera R."/>
            <person name="Culley D."/>
            <person name="Daum C."/>
            <person name="Ezra D."/>
            <person name="Gonzalez J."/>
            <person name="Henrissat B."/>
            <person name="Kuo A."/>
            <person name="Liang C."/>
            <person name="Lipzen A."/>
            <person name="Lutzoni F."/>
            <person name="Magnuson J."/>
            <person name="Mondo S."/>
            <person name="Nolan M."/>
            <person name="Ohm R."/>
            <person name="Pangilinan J."/>
            <person name="Park H.-J."/>
            <person name="Ramirez L."/>
            <person name="Alfaro M."/>
            <person name="Sun H."/>
            <person name="Tritt A."/>
            <person name="Yoshinaga Y."/>
            <person name="Zwiers L.-H."/>
            <person name="Turgeon B."/>
            <person name="Goodwin S."/>
            <person name="Spatafora J."/>
            <person name="Crous P."/>
            <person name="Grigoriev I."/>
        </authorList>
    </citation>
    <scope>NUCLEOTIDE SEQUENCE</scope>
    <source>
        <strain evidence="5">ATCC 74209</strain>
    </source>
</reference>
<dbReference type="EMBL" id="ML994020">
    <property type="protein sequence ID" value="KAF2200478.1"/>
    <property type="molecule type" value="Genomic_DNA"/>
</dbReference>
<keyword evidence="2" id="KW-0689">Ribosomal protein</keyword>